<feature type="compositionally biased region" description="Polar residues" evidence="1">
    <location>
        <begin position="20"/>
        <end position="31"/>
    </location>
</feature>
<proteinExistence type="predicted"/>
<dbReference type="GO" id="GO:0019534">
    <property type="term" value="F:toxin transmembrane transporter activity"/>
    <property type="evidence" value="ECO:0007669"/>
    <property type="project" value="InterPro"/>
</dbReference>
<dbReference type="AlphaFoldDB" id="A0A0D8L6H4"/>
<dbReference type="GO" id="GO:0043213">
    <property type="term" value="P:bacteriocin transport"/>
    <property type="evidence" value="ECO:0007669"/>
    <property type="project" value="InterPro"/>
</dbReference>
<dbReference type="EMBL" id="JZSH01000153">
    <property type="protein sequence ID" value="KJF77374.1"/>
    <property type="molecule type" value="Genomic_DNA"/>
</dbReference>
<dbReference type="Gene3D" id="3.30.1150.10">
    <property type="match status" value="1"/>
</dbReference>
<dbReference type="SUPFAM" id="SSF74653">
    <property type="entry name" value="TolA/TonB C-terminal domain"/>
    <property type="match status" value="1"/>
</dbReference>
<gene>
    <name evidence="3" type="ORF">UA45_13065</name>
</gene>
<feature type="chain" id="PRO_5002332480" description="Cell envelope integrity protein TolA" evidence="2">
    <location>
        <begin position="20"/>
        <end position="127"/>
    </location>
</feature>
<feature type="region of interest" description="Disordered" evidence="1">
    <location>
        <begin position="20"/>
        <end position="40"/>
    </location>
</feature>
<comment type="caution">
    <text evidence="3">The sequence shown here is derived from an EMBL/GenBank/DDBJ whole genome shotgun (WGS) entry which is preliminary data.</text>
</comment>
<dbReference type="Proteomes" id="UP000032582">
    <property type="component" value="Unassembled WGS sequence"/>
</dbReference>
<keyword evidence="2" id="KW-0732">Signal</keyword>
<dbReference type="Pfam" id="PF06519">
    <property type="entry name" value="TolA"/>
    <property type="match status" value="1"/>
</dbReference>
<dbReference type="PATRIC" id="fig|582.24.peg.4122"/>
<evidence type="ECO:0000313" key="4">
    <source>
        <dbReference type="Proteomes" id="UP000032582"/>
    </source>
</evidence>
<feature type="signal peptide" evidence="2">
    <location>
        <begin position="1"/>
        <end position="19"/>
    </location>
</feature>
<dbReference type="GO" id="GO:0016020">
    <property type="term" value="C:membrane"/>
    <property type="evidence" value="ECO:0007669"/>
    <property type="project" value="InterPro"/>
</dbReference>
<sequence length="127" mass="14243">MKKLLISMLFTVSIQSGFATENTPGNKNTNNRHADISEKSSPLNSHVLKIRSAVQSKFYNYDEFSGRKCSIKIRIAKDGRIESISDITGDPGLCDAVKKVMDNVTLPRPDSDDIWLQTNNVILRFEP</sequence>
<evidence type="ECO:0000313" key="3">
    <source>
        <dbReference type="EMBL" id="KJF77374.1"/>
    </source>
</evidence>
<name>A0A0D8L6H4_MORMO</name>
<evidence type="ECO:0000256" key="1">
    <source>
        <dbReference type="SAM" id="MobiDB-lite"/>
    </source>
</evidence>
<accession>A0A0D8L6H4</accession>
<evidence type="ECO:0000256" key="2">
    <source>
        <dbReference type="SAM" id="SignalP"/>
    </source>
</evidence>
<evidence type="ECO:0008006" key="5">
    <source>
        <dbReference type="Google" id="ProtNLM"/>
    </source>
</evidence>
<protein>
    <recommendedName>
        <fullName evidence="5">Cell envelope integrity protein TolA</fullName>
    </recommendedName>
</protein>
<dbReference type="InterPro" id="IPR014161">
    <property type="entry name" value="Tol-Pal_TolA"/>
</dbReference>
<reference evidence="3 4" key="1">
    <citation type="submission" date="2015-02" db="EMBL/GenBank/DDBJ databases">
        <title>Whole genome shotgun sequencing of cultured foodborne pathogen.</title>
        <authorList>
            <person name="Timme R."/>
            <person name="Allard M.W."/>
            <person name="Strain E."/>
            <person name="Evans P.S."/>
            <person name="Brown E."/>
        </authorList>
    </citation>
    <scope>NUCLEOTIDE SEQUENCE [LARGE SCALE GENOMIC DNA]</scope>
    <source>
        <strain evidence="3 4">GCSL-TSO-24</strain>
    </source>
</reference>
<organism evidence="3 4">
    <name type="scientific">Morganella morganii</name>
    <name type="common">Proteus morganii</name>
    <dbReference type="NCBI Taxonomy" id="582"/>
    <lineage>
        <taxon>Bacteria</taxon>
        <taxon>Pseudomonadati</taxon>
        <taxon>Pseudomonadota</taxon>
        <taxon>Gammaproteobacteria</taxon>
        <taxon>Enterobacterales</taxon>
        <taxon>Morganellaceae</taxon>
        <taxon>Morganella</taxon>
    </lineage>
</organism>